<dbReference type="AlphaFoldDB" id="A0A1E7WHA4"/>
<keyword evidence="2" id="KW-1185">Reference proteome</keyword>
<dbReference type="RefSeq" id="WP_141749570.1">
    <property type="nucleotide sequence ID" value="NZ_LROM01000093.1"/>
</dbReference>
<evidence type="ECO:0000313" key="1">
    <source>
        <dbReference type="EMBL" id="OEZ97977.1"/>
    </source>
</evidence>
<dbReference type="Proteomes" id="UP000175989">
    <property type="component" value="Unassembled WGS sequence"/>
</dbReference>
<gene>
    <name evidence="1" type="ORF">DUPY_32480</name>
</gene>
<protein>
    <submittedName>
        <fullName evidence="1">Uncharacterized protein</fullName>
    </submittedName>
</protein>
<proteinExistence type="predicted"/>
<evidence type="ECO:0000313" key="2">
    <source>
        <dbReference type="Proteomes" id="UP000175989"/>
    </source>
</evidence>
<dbReference type="EMBL" id="LROM01000093">
    <property type="protein sequence ID" value="OEZ97977.1"/>
    <property type="molecule type" value="Genomic_DNA"/>
</dbReference>
<organism evidence="1 2">
    <name type="scientific">Duganella phyllosphaerae</name>
    <dbReference type="NCBI Taxonomy" id="762836"/>
    <lineage>
        <taxon>Bacteria</taxon>
        <taxon>Pseudomonadati</taxon>
        <taxon>Pseudomonadota</taxon>
        <taxon>Betaproteobacteria</taxon>
        <taxon>Burkholderiales</taxon>
        <taxon>Oxalobacteraceae</taxon>
        <taxon>Telluria group</taxon>
        <taxon>Duganella</taxon>
    </lineage>
</organism>
<comment type="caution">
    <text evidence="1">The sequence shown here is derived from an EMBL/GenBank/DDBJ whole genome shotgun (WGS) entry which is preliminary data.</text>
</comment>
<accession>A0A1E7WHA4</accession>
<reference evidence="2" key="1">
    <citation type="journal article" date="2016" name="Front. Microbiol.">
        <title>Molecular Keys to the Janthinobacterium and Duganella spp. Interaction with the Plant Pathogen Fusarium graminearum.</title>
        <authorList>
            <person name="Haack F.S."/>
            <person name="Poehlein A."/>
            <person name="Kroger C."/>
            <person name="Voigt C.A."/>
            <person name="Piepenbring M."/>
            <person name="Bode H.B."/>
            <person name="Daniel R."/>
            <person name="Schafer W."/>
            <person name="Streit W.R."/>
        </authorList>
    </citation>
    <scope>NUCLEOTIDE SEQUENCE [LARGE SCALE GENOMIC DNA]</scope>
    <source>
        <strain evidence="2">T54</strain>
    </source>
</reference>
<name>A0A1E7WHA4_9BURK</name>
<sequence length="114" mass="12504">MNEKSEEQGWDRSQLTLRLPSARLARLRALANKMGGHATPTDAVVHAIDTAAAHLDASGLDARLDAIEDELAVMSQDRRRDTHRLESAIRAIGHSLGELHSLISELASQEPDEF</sequence>